<evidence type="ECO:0000256" key="12">
    <source>
        <dbReference type="ARBA" id="ARBA00047984"/>
    </source>
</evidence>
<evidence type="ECO:0000256" key="8">
    <source>
        <dbReference type="ARBA" id="ARBA00022840"/>
    </source>
</evidence>
<evidence type="ECO:0000256" key="7">
    <source>
        <dbReference type="ARBA" id="ARBA00022806"/>
    </source>
</evidence>
<gene>
    <name evidence="15" type="ORF">DNTS_011854</name>
</gene>
<evidence type="ECO:0000256" key="13">
    <source>
        <dbReference type="SAM" id="MobiDB-lite"/>
    </source>
</evidence>
<dbReference type="PANTHER" id="PTHR22655">
    <property type="entry name" value="ATP-DEPENDENT RNA HELICASE TDRD12-RELATED"/>
    <property type="match status" value="1"/>
</dbReference>
<dbReference type="SUPFAM" id="SSF52540">
    <property type="entry name" value="P-loop containing nucleoside triphosphate hydrolases"/>
    <property type="match status" value="2"/>
</dbReference>
<evidence type="ECO:0000313" key="15">
    <source>
        <dbReference type="EMBL" id="TRY85803.1"/>
    </source>
</evidence>
<dbReference type="GO" id="GO:0003676">
    <property type="term" value="F:nucleic acid binding"/>
    <property type="evidence" value="ECO:0007669"/>
    <property type="project" value="InterPro"/>
</dbReference>
<keyword evidence="9" id="KW-0744">Spermatogenesis</keyword>
<dbReference type="GO" id="GO:0005524">
    <property type="term" value="F:ATP binding"/>
    <property type="evidence" value="ECO:0007669"/>
    <property type="project" value="UniProtKB-KW"/>
</dbReference>
<feature type="compositionally biased region" description="Polar residues" evidence="13">
    <location>
        <begin position="333"/>
        <end position="343"/>
    </location>
</feature>
<dbReference type="GO" id="GO:0042078">
    <property type="term" value="P:germ-line stem cell division"/>
    <property type="evidence" value="ECO:0007669"/>
    <property type="project" value="TreeGrafter"/>
</dbReference>
<dbReference type="SUPFAM" id="SSF63748">
    <property type="entry name" value="Tudor/PWWP/MBT"/>
    <property type="match status" value="1"/>
</dbReference>
<dbReference type="EMBL" id="SRMA01026256">
    <property type="protein sequence ID" value="TRY85803.1"/>
    <property type="molecule type" value="Genomic_DNA"/>
</dbReference>
<evidence type="ECO:0000256" key="4">
    <source>
        <dbReference type="ARBA" id="ARBA00022741"/>
    </source>
</evidence>
<keyword evidence="11" id="KW-0469">Meiosis</keyword>
<dbReference type="Gene3D" id="2.30.30.140">
    <property type="match status" value="1"/>
</dbReference>
<keyword evidence="8" id="KW-0067">ATP-binding</keyword>
<proteinExistence type="predicted"/>
<dbReference type="GO" id="GO:0031047">
    <property type="term" value="P:regulatory ncRNA-mediated gene silencing"/>
    <property type="evidence" value="ECO:0007669"/>
    <property type="project" value="UniProtKB-KW"/>
</dbReference>
<keyword evidence="2" id="KW-0217">Developmental protein</keyword>
<dbReference type="GO" id="GO:0051321">
    <property type="term" value="P:meiotic cell cycle"/>
    <property type="evidence" value="ECO:0007669"/>
    <property type="project" value="UniProtKB-KW"/>
</dbReference>
<dbReference type="STRING" id="623744.A0A553Q799"/>
<evidence type="ECO:0000259" key="14">
    <source>
        <dbReference type="PROSITE" id="PS51192"/>
    </source>
</evidence>
<dbReference type="Pfam" id="PF00270">
    <property type="entry name" value="DEAD"/>
    <property type="match status" value="1"/>
</dbReference>
<evidence type="ECO:0000256" key="9">
    <source>
        <dbReference type="ARBA" id="ARBA00022871"/>
    </source>
</evidence>
<dbReference type="InterPro" id="IPR002999">
    <property type="entry name" value="Tudor"/>
</dbReference>
<dbReference type="GO" id="GO:0003724">
    <property type="term" value="F:RNA helicase activity"/>
    <property type="evidence" value="ECO:0007669"/>
    <property type="project" value="UniProtKB-EC"/>
</dbReference>
<dbReference type="Gene3D" id="3.40.50.300">
    <property type="entry name" value="P-loop containing nucleotide triphosphate hydrolases"/>
    <property type="match status" value="2"/>
</dbReference>
<protein>
    <recommendedName>
        <fullName evidence="1">RNA helicase</fullName>
        <ecNumber evidence="1">3.6.4.13</ecNumber>
    </recommendedName>
</protein>
<keyword evidence="3" id="KW-0677">Repeat</keyword>
<feature type="domain" description="Helicase ATP-binding" evidence="14">
    <location>
        <begin position="524"/>
        <end position="691"/>
    </location>
</feature>
<comment type="caution">
    <text evidence="15">The sequence shown here is derived from an EMBL/GenBank/DDBJ whole genome shotgun (WGS) entry which is preliminary data.</text>
</comment>
<feature type="compositionally biased region" description="Basic and acidic residues" evidence="13">
    <location>
        <begin position="202"/>
        <end position="227"/>
    </location>
</feature>
<evidence type="ECO:0000313" key="16">
    <source>
        <dbReference type="Proteomes" id="UP000316079"/>
    </source>
</evidence>
<dbReference type="GO" id="GO:0016787">
    <property type="term" value="F:hydrolase activity"/>
    <property type="evidence" value="ECO:0007669"/>
    <property type="project" value="UniProtKB-KW"/>
</dbReference>
<feature type="region of interest" description="Disordered" evidence="13">
    <location>
        <begin position="252"/>
        <end position="285"/>
    </location>
</feature>
<dbReference type="Pfam" id="PF00567">
    <property type="entry name" value="TUDOR"/>
    <property type="match status" value="1"/>
</dbReference>
<keyword evidence="4" id="KW-0547">Nucleotide-binding</keyword>
<dbReference type="EC" id="3.6.4.13" evidence="1"/>
<keyword evidence="16" id="KW-1185">Reference proteome</keyword>
<dbReference type="CDD" id="cd20435">
    <property type="entry name" value="Tudor_TDRD12_rpt2"/>
    <property type="match status" value="1"/>
</dbReference>
<dbReference type="GO" id="GO:0007283">
    <property type="term" value="P:spermatogenesis"/>
    <property type="evidence" value="ECO:0007669"/>
    <property type="project" value="UniProtKB-KW"/>
</dbReference>
<dbReference type="PROSITE" id="PS51192">
    <property type="entry name" value="HELICASE_ATP_BIND_1"/>
    <property type="match status" value="1"/>
</dbReference>
<name>A0A553Q799_9TELE</name>
<dbReference type="InterPro" id="IPR014001">
    <property type="entry name" value="Helicase_ATP-bd"/>
</dbReference>
<dbReference type="PANTHER" id="PTHR22655:SF2">
    <property type="entry name" value="ATP-DEPENDENT RNA HELICASE TDRD12-RELATED"/>
    <property type="match status" value="1"/>
</dbReference>
<keyword evidence="10" id="KW-0943">RNA-mediated gene silencing</keyword>
<dbReference type="InterPro" id="IPR027417">
    <property type="entry name" value="P-loop_NTPase"/>
</dbReference>
<reference evidence="15 16" key="1">
    <citation type="journal article" date="2019" name="Sci. Data">
        <title>Hybrid genome assembly and annotation of Danionella translucida.</title>
        <authorList>
            <person name="Kadobianskyi M."/>
            <person name="Schulze L."/>
            <person name="Schuelke M."/>
            <person name="Judkewitz B."/>
        </authorList>
    </citation>
    <scope>NUCLEOTIDE SEQUENCE [LARGE SCALE GENOMIC DNA]</scope>
    <source>
        <strain evidence="15 16">Bolton</strain>
    </source>
</reference>
<feature type="non-terminal residue" evidence="15">
    <location>
        <position position="1303"/>
    </location>
</feature>
<feature type="compositionally biased region" description="Low complexity" evidence="13">
    <location>
        <begin position="320"/>
        <end position="332"/>
    </location>
</feature>
<evidence type="ECO:0000256" key="2">
    <source>
        <dbReference type="ARBA" id="ARBA00022473"/>
    </source>
</evidence>
<dbReference type="Proteomes" id="UP000316079">
    <property type="component" value="Unassembled WGS sequence"/>
</dbReference>
<keyword evidence="6" id="KW-0378">Hydrolase</keyword>
<evidence type="ECO:0000256" key="6">
    <source>
        <dbReference type="ARBA" id="ARBA00022801"/>
    </source>
</evidence>
<keyword evidence="5" id="KW-0221">Differentiation</keyword>
<dbReference type="InterPro" id="IPR011545">
    <property type="entry name" value="DEAD/DEAH_box_helicase_dom"/>
</dbReference>
<evidence type="ECO:0000256" key="11">
    <source>
        <dbReference type="ARBA" id="ARBA00023254"/>
    </source>
</evidence>
<feature type="compositionally biased region" description="Low complexity" evidence="13">
    <location>
        <begin position="253"/>
        <end position="271"/>
    </location>
</feature>
<accession>A0A553Q799</accession>
<dbReference type="OrthoDB" id="249932at2759"/>
<evidence type="ECO:0000256" key="3">
    <source>
        <dbReference type="ARBA" id="ARBA00022737"/>
    </source>
</evidence>
<feature type="region of interest" description="Disordered" evidence="13">
    <location>
        <begin position="310"/>
        <end position="343"/>
    </location>
</feature>
<comment type="catalytic activity">
    <reaction evidence="12">
        <text>ATP + H2O = ADP + phosphate + H(+)</text>
        <dbReference type="Rhea" id="RHEA:13065"/>
        <dbReference type="ChEBI" id="CHEBI:15377"/>
        <dbReference type="ChEBI" id="CHEBI:15378"/>
        <dbReference type="ChEBI" id="CHEBI:30616"/>
        <dbReference type="ChEBI" id="CHEBI:43474"/>
        <dbReference type="ChEBI" id="CHEBI:456216"/>
        <dbReference type="EC" id="3.6.4.13"/>
    </reaction>
</comment>
<evidence type="ECO:0000256" key="10">
    <source>
        <dbReference type="ARBA" id="ARBA00023158"/>
    </source>
</evidence>
<feature type="compositionally biased region" description="Basic and acidic residues" evidence="13">
    <location>
        <begin position="173"/>
        <end position="184"/>
    </location>
</feature>
<feature type="region of interest" description="Disordered" evidence="13">
    <location>
        <begin position="166"/>
        <end position="234"/>
    </location>
</feature>
<organism evidence="15 16">
    <name type="scientific">Danionella cerebrum</name>
    <dbReference type="NCBI Taxonomy" id="2873325"/>
    <lineage>
        <taxon>Eukaryota</taxon>
        <taxon>Metazoa</taxon>
        <taxon>Chordata</taxon>
        <taxon>Craniata</taxon>
        <taxon>Vertebrata</taxon>
        <taxon>Euteleostomi</taxon>
        <taxon>Actinopterygii</taxon>
        <taxon>Neopterygii</taxon>
        <taxon>Teleostei</taxon>
        <taxon>Ostariophysi</taxon>
        <taxon>Cypriniformes</taxon>
        <taxon>Danionidae</taxon>
        <taxon>Danioninae</taxon>
        <taxon>Danionella</taxon>
    </lineage>
</organism>
<evidence type="ECO:0000256" key="1">
    <source>
        <dbReference type="ARBA" id="ARBA00012552"/>
    </source>
</evidence>
<keyword evidence="7" id="KW-0347">Helicase</keyword>
<sequence length="1303" mass="144559">MALEKFLLLPFRVRCFRLAGVRPMTLQVPLAEELAELVPASTWDSSASKYLLNLLQVSSLAEAYLREEPQDAIELYLTINGTKVSCPAVGCRRSKAGRLSVLDAPVPQICVNHELVAKKFGYFVSEAGGGDEVEAAAHTPVSLAWDIYSSPQKLLEMKGCCPLRDTGASLLDSRPETKRSDITETRPPGAPGGDQTTSTQAQRDHAHFTQKETDEWRESEEKGKPGEELPLNKGTYTIGRGWRVRAEAPEVFSRPSELSQSRSSRCGASSQPEQTPEVSDSETETHGLCGSCGNVFVSVMESLCFQSAEEQQEASEETQRSSGALAAASGASTEQQEPDVSQEASLDDLLVCSRQETWLSSPQKLLDVRGIPGNPVLLCLHIRAGETNQSLIFSDSRRSSDAELLSSVASPDLEHRWKTDASNSRLFVSRLMQILNPDPLNPEQEPLEAEARCSDPLHSGVLVHSALRIDPCTSLARAPVSEHFRKFLLRRKYRGPSVSESFCWPPVARGFDTVLVSHSGDDPLSYLPPLLMLLQTLSMASCLAARTGPRAVILCPGWEKVQTVLELLEDSRATHSLHPSSVLLGLDLDEPKKIRLHKSCQLLVTTPSSMVRLLEAQRFLFLRLGHLVLDEADVLFSQAPEQVSVMLKHFQKLGQGDERSSCPRQIIAAGKSWSSGIQTLVRDFMIHPSIVITAMEEAALYGKVHQRVQLCLDCEKISVLLSSLDFNPQQPQKTLIITSSEEETETVFKAVGNTAVFTLRAVEQESDGFQHVIDQWRKRLGRGTQLILVTSDSCLKALGIRDATAVVHYGFPGSPKRFGSRLFCMAQNFSVPAETVRALLVTAPMMTRRLNLFSLQDSRGEHGSSVAQSVLLLSELNVRHVCGVLRFLRRTGALLPPELLSFANGVQRAKEEEKRERELCCSLKSFGFCRDSGVCPERHTMNPAVDQPLLLHLESRTVTVLPLCIRTANVFSGRVVAQKEDAYEALDARMKEHFAAERLCAVEILKEHLYAVQEESIYKRVRVVDIPEKGEQLFRSATVCFIDEGRTQEVKSHQLLQLPERFQDLPAQAVEMVLCRVQPVDGELDWNPKVTRAVSLKIRGKPHQARVVMSLGNTLWVDPLVRVTRVPGLKTFINEYSVRTEILASGFGVSNPQHVELLRELFQREQEIQAPQLPELSAESSSDEAFRDLLSTCSTAAHQNQSVFDRSDRSKLELEEKNAAVLSDAEEERSTSSEGIAVASGTLSGDEAVVTGELRKVPLFNFQPLSFHPQIRWFQSGLFITVLVKLIDPAMQKCEFHSNWLLY</sequence>
<evidence type="ECO:0000256" key="5">
    <source>
        <dbReference type="ARBA" id="ARBA00022782"/>
    </source>
</evidence>